<reference evidence="5" key="1">
    <citation type="submission" date="2015-11" db="EMBL/GenBank/DDBJ databases">
        <authorList>
            <person name="Varghese N."/>
        </authorList>
    </citation>
    <scope>NUCLEOTIDE SEQUENCE [LARGE SCALE GENOMIC DNA]</scope>
</reference>
<dbReference type="Gene3D" id="1.25.60.10">
    <property type="entry name" value="MgtE N-terminal domain-like"/>
    <property type="match status" value="1"/>
</dbReference>
<dbReference type="Pfam" id="PF03448">
    <property type="entry name" value="MgtE_N"/>
    <property type="match status" value="1"/>
</dbReference>
<dbReference type="Proteomes" id="UP000320623">
    <property type="component" value="Unassembled WGS sequence"/>
</dbReference>
<dbReference type="OrthoDB" id="9791432at2"/>
<keyword evidence="2" id="KW-1133">Transmembrane helix</keyword>
<evidence type="ECO:0000259" key="3">
    <source>
        <dbReference type="Pfam" id="PF03448"/>
    </source>
</evidence>
<sequence length="191" mass="21673">MEEKTILGYILGFTFSFVTIFEGMYVLSKVYPQLFRPLPSSVAVVDSLKIEKDTTGIIWEDTTSIGLEYVEAYKLDSLNKELDKVLIELKKYKDSVVVLYRQIQQVKMELQKKDAMIEKLQAKLNESKTDRAKAIAKIYEAMEPGAAAKILENMPDDEALEIILNMQRRQAAKILAELNAKKAMKLTSSGK</sequence>
<dbReference type="STRING" id="1643428.GCA_001442855_01374"/>
<keyword evidence="1" id="KW-0175">Coiled coil</keyword>
<dbReference type="InterPro" id="IPR038076">
    <property type="entry name" value="MgtE_N_sf"/>
</dbReference>
<feature type="transmembrane region" description="Helical" evidence="2">
    <location>
        <begin position="6"/>
        <end position="27"/>
    </location>
</feature>
<organism evidence="4 5">
    <name type="scientific">Candidatus Thermokryptus mobilis</name>
    <dbReference type="NCBI Taxonomy" id="1643428"/>
    <lineage>
        <taxon>Bacteria</taxon>
        <taxon>Pseudomonadati</taxon>
        <taxon>Candidatus Kryptoniota</taxon>
        <taxon>Candidatus Thermokryptus</taxon>
    </lineage>
</organism>
<name>A0A0S4N4E8_9BACT</name>
<evidence type="ECO:0000256" key="2">
    <source>
        <dbReference type="SAM" id="Phobius"/>
    </source>
</evidence>
<evidence type="ECO:0000313" key="5">
    <source>
        <dbReference type="Proteomes" id="UP000320623"/>
    </source>
</evidence>
<keyword evidence="2" id="KW-0812">Transmembrane</keyword>
<evidence type="ECO:0000256" key="1">
    <source>
        <dbReference type="SAM" id="Coils"/>
    </source>
</evidence>
<accession>A0A0S4N4E8</accession>
<keyword evidence="5" id="KW-1185">Reference proteome</keyword>
<feature type="domain" description="Magnesium transporter MgtE intracellular" evidence="3">
    <location>
        <begin position="136"/>
        <end position="186"/>
    </location>
</feature>
<dbReference type="RefSeq" id="WP_140945148.1">
    <property type="nucleotide sequence ID" value="NZ_FAOO01000009.1"/>
</dbReference>
<evidence type="ECO:0000313" key="4">
    <source>
        <dbReference type="EMBL" id="CUU06090.1"/>
    </source>
</evidence>
<dbReference type="InterPro" id="IPR006668">
    <property type="entry name" value="Mg_transptr_MgtE_intracell_dom"/>
</dbReference>
<gene>
    <name evidence="4" type="ORF">JGI1_01403</name>
</gene>
<dbReference type="SUPFAM" id="SSF158791">
    <property type="entry name" value="MgtE N-terminal domain-like"/>
    <property type="match status" value="1"/>
</dbReference>
<dbReference type="AlphaFoldDB" id="A0A0S4N4E8"/>
<feature type="coiled-coil region" evidence="1">
    <location>
        <begin position="75"/>
        <end position="137"/>
    </location>
</feature>
<keyword evidence="2" id="KW-0472">Membrane</keyword>
<proteinExistence type="predicted"/>
<dbReference type="EMBL" id="FAOO01000009">
    <property type="protein sequence ID" value="CUU06090.1"/>
    <property type="molecule type" value="Genomic_DNA"/>
</dbReference>
<protein>
    <submittedName>
        <fullName evidence="4">MgtE intracellular N domain-containing protein</fullName>
    </submittedName>
</protein>